<name>A0A6D2JFZ8_9BRAS</name>
<dbReference type="AlphaFoldDB" id="A0A6D2JFZ8"/>
<feature type="compositionally biased region" description="Polar residues" evidence="1">
    <location>
        <begin position="96"/>
        <end position="112"/>
    </location>
</feature>
<feature type="compositionally biased region" description="Basic and acidic residues" evidence="1">
    <location>
        <begin position="300"/>
        <end position="319"/>
    </location>
</feature>
<protein>
    <recommendedName>
        <fullName evidence="4">Retrotransposon gag domain-containing protein</fullName>
    </recommendedName>
</protein>
<sequence length="888" mass="102762">MARRYNSPANSKDFMPNGFESHGMTYGAQSPVLFQSDGEVAKPTTTTTKLEFLNGELEKLCGSSLQTEARLSAMDDKLTRMIESMERIVGREIGGESQSSTVPESSHTPIQVHNSPLEQNRENSWLGYRSGQLNVANRDSMLKKFEMRMFTGRQPYVWLIEFERFFHIGRYSDGEKLALVALYLEGNIRKWFYWESGRKGFKDWSDFKKKLVLIFSESIENLDIANHEMPSFDGTIPYVWLQKLERFFHIYDDKAKLGLASLHLEGVARKWFYRELSKRRFLDWTDFKCRLMARFDPVKNDSPSEVKLKDESVSRREDAQETEFQETESLSQTQIDTVQEAESLSHHEALETGSLMQDYDPNSSGGAVHESVPLISEAIASLGGAVHEPESLNLHVNYEKSSGSVSSLVQTCCLTHPVSASPMERSNPTNYVVVSEIAVEESVKMPQSWTPRLKPTYTFQLFAYKLRRVTNKNMQRKNHKTWRFKFKRGAETKAFHSGFPYVKRMQNSYTLFEGMFFETHILHQRKMSLSPTFWMFNYTPKVLRKGAIQVFEVSSDKVGLMRKRTPLHNFNMLQHLNTSPFRCEMTACHDRAKETSKEWPASENNDATEMFQFLQITKPVTVTLRLAQPISTATQVKDTEICSIQRPSSSVRRWTLQLDTHLWHRWKNKIGILQIVSELVLPKVDLFQVTRWIVLLNASLRSSLFSREGVYKGLSTCILMVDVQIWLLSTASEYDILKRNARKQREKKRLITHLLQILIQQEEKWKSFYKSRMFKYKRMVTGYKSYSAIIGTKRQSSKLSLALKWEGVLNSVSAAIDPAKVFPVACVTILNSRREWQPLEFDLEGYGFGFFIPSLRASLFSLGKVLISFTKIRNRKQSLWLKERVCCY</sequence>
<organism evidence="2 3">
    <name type="scientific">Microthlaspi erraticum</name>
    <dbReference type="NCBI Taxonomy" id="1685480"/>
    <lineage>
        <taxon>Eukaryota</taxon>
        <taxon>Viridiplantae</taxon>
        <taxon>Streptophyta</taxon>
        <taxon>Embryophyta</taxon>
        <taxon>Tracheophyta</taxon>
        <taxon>Spermatophyta</taxon>
        <taxon>Magnoliopsida</taxon>
        <taxon>eudicotyledons</taxon>
        <taxon>Gunneridae</taxon>
        <taxon>Pentapetalae</taxon>
        <taxon>rosids</taxon>
        <taxon>malvids</taxon>
        <taxon>Brassicales</taxon>
        <taxon>Brassicaceae</taxon>
        <taxon>Coluteocarpeae</taxon>
        <taxon>Microthlaspi</taxon>
    </lineage>
</organism>
<comment type="caution">
    <text evidence="2">The sequence shown here is derived from an EMBL/GenBank/DDBJ whole genome shotgun (WGS) entry which is preliminary data.</text>
</comment>
<dbReference type="EMBL" id="CACVBM020001229">
    <property type="protein sequence ID" value="CAA7040490.1"/>
    <property type="molecule type" value="Genomic_DNA"/>
</dbReference>
<keyword evidence="3" id="KW-1185">Reference proteome</keyword>
<gene>
    <name evidence="2" type="ORF">MERR_LOCUS27725</name>
</gene>
<dbReference type="Proteomes" id="UP000467841">
    <property type="component" value="Unassembled WGS sequence"/>
</dbReference>
<evidence type="ECO:0008006" key="4">
    <source>
        <dbReference type="Google" id="ProtNLM"/>
    </source>
</evidence>
<reference evidence="2" key="1">
    <citation type="submission" date="2020-01" db="EMBL/GenBank/DDBJ databases">
        <authorList>
            <person name="Mishra B."/>
        </authorList>
    </citation>
    <scope>NUCLEOTIDE SEQUENCE [LARGE SCALE GENOMIC DNA]</scope>
</reference>
<dbReference type="OrthoDB" id="1113927at2759"/>
<evidence type="ECO:0000313" key="2">
    <source>
        <dbReference type="EMBL" id="CAA7040490.1"/>
    </source>
</evidence>
<accession>A0A6D2JFZ8</accession>
<feature type="region of interest" description="Disordered" evidence="1">
    <location>
        <begin position="300"/>
        <end position="333"/>
    </location>
</feature>
<evidence type="ECO:0000256" key="1">
    <source>
        <dbReference type="SAM" id="MobiDB-lite"/>
    </source>
</evidence>
<feature type="region of interest" description="Disordered" evidence="1">
    <location>
        <begin position="93"/>
        <end position="112"/>
    </location>
</feature>
<evidence type="ECO:0000313" key="3">
    <source>
        <dbReference type="Proteomes" id="UP000467841"/>
    </source>
</evidence>
<proteinExistence type="predicted"/>